<dbReference type="Proteomes" id="UP000581688">
    <property type="component" value="Unassembled WGS sequence"/>
</dbReference>
<dbReference type="InterPro" id="IPR025013">
    <property type="entry name" value="DUF3907"/>
</dbReference>
<organism evidence="1 2">
    <name type="scientific">Salirhabdus euzebyi</name>
    <dbReference type="NCBI Taxonomy" id="394506"/>
    <lineage>
        <taxon>Bacteria</taxon>
        <taxon>Bacillati</taxon>
        <taxon>Bacillota</taxon>
        <taxon>Bacilli</taxon>
        <taxon>Bacillales</taxon>
        <taxon>Bacillaceae</taxon>
        <taxon>Salirhabdus</taxon>
    </lineage>
</organism>
<dbReference type="AlphaFoldDB" id="A0A841Q9D3"/>
<accession>A0A841Q9D3</accession>
<protein>
    <recommendedName>
        <fullName evidence="3">DUF3907 family protein</fullName>
    </recommendedName>
</protein>
<evidence type="ECO:0000313" key="2">
    <source>
        <dbReference type="Proteomes" id="UP000581688"/>
    </source>
</evidence>
<evidence type="ECO:0008006" key="3">
    <source>
        <dbReference type="Google" id="ProtNLM"/>
    </source>
</evidence>
<dbReference type="EMBL" id="JACHGH010000018">
    <property type="protein sequence ID" value="MBB6455289.1"/>
    <property type="molecule type" value="Genomic_DNA"/>
</dbReference>
<sequence>MSNTVVELQMQDVKQFLSNTVNELSDYLNSHSLDILLDENGSKKEDYYEKLLKSLRRLEVFCSDALDAVSIIVKSEPFRKSAAEQTLYRIYHKCILEFFSPKDDIWYEDSRAAYTGKNSICFHETPPESFQRLLTSLEKEFQQVREELDYYETDYQTKMVMQNNEASSSK</sequence>
<gene>
    <name evidence="1" type="ORF">HNQ94_003789</name>
</gene>
<name>A0A841Q9D3_9BACI</name>
<dbReference type="RefSeq" id="WP_174497761.1">
    <property type="nucleotide sequence ID" value="NZ_CADDWK010000019.1"/>
</dbReference>
<proteinExistence type="predicted"/>
<reference evidence="1 2" key="1">
    <citation type="submission" date="2020-08" db="EMBL/GenBank/DDBJ databases">
        <title>Genomic Encyclopedia of Type Strains, Phase IV (KMG-IV): sequencing the most valuable type-strain genomes for metagenomic binning, comparative biology and taxonomic classification.</title>
        <authorList>
            <person name="Goeker M."/>
        </authorList>
    </citation>
    <scope>NUCLEOTIDE SEQUENCE [LARGE SCALE GENOMIC DNA]</scope>
    <source>
        <strain evidence="1 2">DSM 19612</strain>
    </source>
</reference>
<dbReference type="Pfam" id="PF13047">
    <property type="entry name" value="DUF3907"/>
    <property type="match status" value="1"/>
</dbReference>
<evidence type="ECO:0000313" key="1">
    <source>
        <dbReference type="EMBL" id="MBB6455289.1"/>
    </source>
</evidence>
<keyword evidence="2" id="KW-1185">Reference proteome</keyword>
<comment type="caution">
    <text evidence="1">The sequence shown here is derived from an EMBL/GenBank/DDBJ whole genome shotgun (WGS) entry which is preliminary data.</text>
</comment>